<dbReference type="GO" id="GO:0004665">
    <property type="term" value="F:prephenate dehydrogenase (NADP+) activity"/>
    <property type="evidence" value="ECO:0007669"/>
    <property type="project" value="InterPro"/>
</dbReference>
<accession>A0A7I0HRI1</accession>
<dbReference type="Pfam" id="PF02153">
    <property type="entry name" value="PDH_N"/>
    <property type="match status" value="1"/>
</dbReference>
<comment type="caution">
    <text evidence="3">The sequence shown here is derived from an EMBL/GenBank/DDBJ whole genome shotgun (WGS) entry which is preliminary data.</text>
</comment>
<dbReference type="PROSITE" id="PS51176">
    <property type="entry name" value="PDH_ADH"/>
    <property type="match status" value="1"/>
</dbReference>
<evidence type="ECO:0000313" key="3">
    <source>
        <dbReference type="EMBL" id="TGL04817.1"/>
    </source>
</evidence>
<dbReference type="InterPro" id="IPR003099">
    <property type="entry name" value="Prephen_DH"/>
</dbReference>
<dbReference type="PANTHER" id="PTHR21363:SF0">
    <property type="entry name" value="PREPHENATE DEHYDROGENASE [NADP(+)]"/>
    <property type="match status" value="1"/>
</dbReference>
<dbReference type="InterPro" id="IPR008927">
    <property type="entry name" value="6-PGluconate_DH-like_C_sf"/>
</dbReference>
<dbReference type="EMBL" id="RQFT01000010">
    <property type="protein sequence ID" value="TGL04817.1"/>
    <property type="molecule type" value="Genomic_DNA"/>
</dbReference>
<gene>
    <name evidence="3" type="ORF">EHQ43_11035</name>
</gene>
<proteinExistence type="predicted"/>
<dbReference type="Pfam" id="PF20463">
    <property type="entry name" value="PDH_C"/>
    <property type="match status" value="1"/>
</dbReference>
<dbReference type="RefSeq" id="WP_135771231.1">
    <property type="nucleotide sequence ID" value="NZ_RQFT01000010.1"/>
</dbReference>
<name>A0A7I0HRI1_9LEPT</name>
<dbReference type="AlphaFoldDB" id="A0A7I0HRI1"/>
<organism evidence="3 4">
    <name type="scientific">Leptospira bouyouniensis</name>
    <dbReference type="NCBI Taxonomy" id="2484911"/>
    <lineage>
        <taxon>Bacteria</taxon>
        <taxon>Pseudomonadati</taxon>
        <taxon>Spirochaetota</taxon>
        <taxon>Spirochaetia</taxon>
        <taxon>Leptospirales</taxon>
        <taxon>Leptospiraceae</taxon>
        <taxon>Leptospira</taxon>
    </lineage>
</organism>
<reference evidence="3 4" key="1">
    <citation type="journal article" date="2019" name="PLoS Negl. Trop. Dis.">
        <title>Revisiting the worldwide diversity of Leptospira species in the environment.</title>
        <authorList>
            <person name="Vincent A.T."/>
            <person name="Schiettekatte O."/>
            <person name="Bourhy P."/>
            <person name="Veyrier F.J."/>
            <person name="Picardeau M."/>
        </authorList>
    </citation>
    <scope>NUCLEOTIDE SEQUENCE [LARGE SCALE GENOMIC DNA]</scope>
    <source>
        <strain evidence="3 4">201800273</strain>
    </source>
</reference>
<evidence type="ECO:0000313" key="4">
    <source>
        <dbReference type="Proteomes" id="UP000297641"/>
    </source>
</evidence>
<dbReference type="GO" id="GO:0070403">
    <property type="term" value="F:NAD+ binding"/>
    <property type="evidence" value="ECO:0007669"/>
    <property type="project" value="InterPro"/>
</dbReference>
<dbReference type="FunFam" id="3.40.50.720:FF:000208">
    <property type="entry name" value="Prephenate dehydrogenase"/>
    <property type="match status" value="1"/>
</dbReference>
<feature type="domain" description="Prephenate/arogenate dehydrogenase" evidence="2">
    <location>
        <begin position="4"/>
        <end position="297"/>
    </location>
</feature>
<keyword evidence="1" id="KW-0560">Oxidoreductase</keyword>
<dbReference type="GO" id="GO:0008977">
    <property type="term" value="F:prephenate dehydrogenase (NAD+) activity"/>
    <property type="evidence" value="ECO:0007669"/>
    <property type="project" value="InterPro"/>
</dbReference>
<sequence>MKLDRVLIYGMGLMGGSLSLTIREKFPNAKIFAVVRSEKSKNSIIQKKLADQVLLNDETFSIDWDQYDLVVFSTPVTSVLKLIPSLPKKSSTIFMDLGSTKQSIVAAVDQHFGNFEHNYISAHPMCGSEQTGPLAAIPNLYQDKLCILTKPKAASQTSFEAVNKFWETIGSWTIPMDANVHDETLAYVSHLPHVISTILVNVAGKNKTTMEQVSSITKPITGGGFRDMSRIAGSNAEMWASIFEENKVFLKNSIDDFIKELKEFRKLFQEETNLDESSIHSIWDLALKQKEIIQKTK</sequence>
<protein>
    <submittedName>
        <fullName evidence="3">Prephenate dehydrogenase/arogenate dehydrogenase family protein</fullName>
    </submittedName>
</protein>
<dbReference type="SUPFAM" id="SSF51735">
    <property type="entry name" value="NAD(P)-binding Rossmann-fold domains"/>
    <property type="match status" value="1"/>
</dbReference>
<dbReference type="SUPFAM" id="SSF48179">
    <property type="entry name" value="6-phosphogluconate dehydrogenase C-terminal domain-like"/>
    <property type="match status" value="1"/>
</dbReference>
<evidence type="ECO:0000259" key="2">
    <source>
        <dbReference type="PROSITE" id="PS51176"/>
    </source>
</evidence>
<dbReference type="Proteomes" id="UP000297641">
    <property type="component" value="Unassembled WGS sequence"/>
</dbReference>
<dbReference type="InterPro" id="IPR046825">
    <property type="entry name" value="PDH_C"/>
</dbReference>
<dbReference type="Gene3D" id="1.10.3660.10">
    <property type="entry name" value="6-phosphogluconate dehydrogenase C-terminal like domain"/>
    <property type="match status" value="1"/>
</dbReference>
<dbReference type="InterPro" id="IPR036291">
    <property type="entry name" value="NAD(P)-bd_dom_sf"/>
</dbReference>
<dbReference type="PANTHER" id="PTHR21363">
    <property type="entry name" value="PREPHENATE DEHYDROGENASE"/>
    <property type="match status" value="1"/>
</dbReference>
<dbReference type="InterPro" id="IPR050812">
    <property type="entry name" value="Preph/Arog_dehydrog"/>
</dbReference>
<dbReference type="GO" id="GO:0006571">
    <property type="term" value="P:tyrosine biosynthetic process"/>
    <property type="evidence" value="ECO:0007669"/>
    <property type="project" value="InterPro"/>
</dbReference>
<evidence type="ECO:0000256" key="1">
    <source>
        <dbReference type="ARBA" id="ARBA00023002"/>
    </source>
</evidence>
<dbReference type="Gene3D" id="3.40.50.720">
    <property type="entry name" value="NAD(P)-binding Rossmann-like Domain"/>
    <property type="match status" value="1"/>
</dbReference>
<dbReference type="InterPro" id="IPR046826">
    <property type="entry name" value="PDH_N"/>
</dbReference>